<feature type="domain" description="Glycosyltransferase subfamily 4-like N-terminal" evidence="3">
    <location>
        <begin position="7"/>
        <end position="144"/>
    </location>
</feature>
<keyword evidence="2 4" id="KW-0808">Transferase</keyword>
<sequence length="334" mass="36756">MAGAPHGGAEAFFERLAPALVRAGVEQRVAIRANEKRAALLRSGGVEVVEMPFGGAFDLVTRWRMAAEIKRFQPDIVLSWMNRASKFIPKGRHVQVGRLGGYYDLKYYRNCDHLIGNTPDIRDWIVKQGWPTDRAHYVPNFVPDAKAAPVSRATLDTPPGAPLIVAMGRLHANKGFDVLLAALEQLHDAYLWIAGEGPLRQELEELAAHLAVKPRVRFLGWRDDVAALYASGDLFVCPSRHEPLGNVVIEAWAAAKPVIACASQGPRQLIADGVDGILTPIDDDKALAEAIRRLLSDPAAAKSLAQAGRKAFERQFTEAAVVARYLEFFDRVKR</sequence>
<evidence type="ECO:0000313" key="4">
    <source>
        <dbReference type="EMBL" id="RAU22239.1"/>
    </source>
</evidence>
<dbReference type="InterPro" id="IPR028098">
    <property type="entry name" value="Glyco_trans_4-like_N"/>
</dbReference>
<dbReference type="PANTHER" id="PTHR12526:SF510">
    <property type="entry name" value="D-INOSITOL 3-PHOSPHATE GLYCOSYLTRANSFERASE"/>
    <property type="match status" value="1"/>
</dbReference>
<dbReference type="OrthoDB" id="529131at2"/>
<evidence type="ECO:0000259" key="3">
    <source>
        <dbReference type="Pfam" id="PF13439"/>
    </source>
</evidence>
<evidence type="ECO:0000313" key="5">
    <source>
        <dbReference type="Proteomes" id="UP000251075"/>
    </source>
</evidence>
<dbReference type="AlphaFoldDB" id="A0A364NYT8"/>
<proteinExistence type="predicted"/>
<dbReference type="GO" id="GO:0016757">
    <property type="term" value="F:glycosyltransferase activity"/>
    <property type="evidence" value="ECO:0007669"/>
    <property type="project" value="UniProtKB-KW"/>
</dbReference>
<dbReference type="Pfam" id="PF13439">
    <property type="entry name" value="Glyco_transf_4"/>
    <property type="match status" value="1"/>
</dbReference>
<dbReference type="SUPFAM" id="SSF53756">
    <property type="entry name" value="UDP-Glycosyltransferase/glycogen phosphorylase"/>
    <property type="match status" value="1"/>
</dbReference>
<keyword evidence="5" id="KW-1185">Reference proteome</keyword>
<dbReference type="EMBL" id="PGTO01000005">
    <property type="protein sequence ID" value="RAU22239.1"/>
    <property type="molecule type" value="Genomic_DNA"/>
</dbReference>
<reference evidence="4 5" key="1">
    <citation type="submission" date="2017-11" db="EMBL/GenBank/DDBJ databases">
        <title>Draft genome sequence of magnetotactic bacterium Magnetospirillum kuznetsovii LBB-42.</title>
        <authorList>
            <person name="Grouzdev D.S."/>
            <person name="Rysina M.S."/>
            <person name="Baslerov R.V."/>
            <person name="Koziaeva V."/>
        </authorList>
    </citation>
    <scope>NUCLEOTIDE SEQUENCE [LARGE SCALE GENOMIC DNA]</scope>
    <source>
        <strain evidence="4 5">LBB-42</strain>
    </source>
</reference>
<accession>A0A364NYT8</accession>
<name>A0A364NYT8_9PROT</name>
<dbReference type="Pfam" id="PF13692">
    <property type="entry name" value="Glyco_trans_1_4"/>
    <property type="match status" value="1"/>
</dbReference>
<protein>
    <submittedName>
        <fullName evidence="4">Glycosyl transferase</fullName>
    </submittedName>
</protein>
<gene>
    <name evidence="4" type="ORF">CU669_08915</name>
</gene>
<dbReference type="PANTHER" id="PTHR12526">
    <property type="entry name" value="GLYCOSYLTRANSFERASE"/>
    <property type="match status" value="1"/>
</dbReference>
<dbReference type="Proteomes" id="UP000251075">
    <property type="component" value="Unassembled WGS sequence"/>
</dbReference>
<organism evidence="4 5">
    <name type="scientific">Paramagnetospirillum kuznetsovii</name>
    <dbReference type="NCBI Taxonomy" id="2053833"/>
    <lineage>
        <taxon>Bacteria</taxon>
        <taxon>Pseudomonadati</taxon>
        <taxon>Pseudomonadota</taxon>
        <taxon>Alphaproteobacteria</taxon>
        <taxon>Rhodospirillales</taxon>
        <taxon>Magnetospirillaceae</taxon>
        <taxon>Paramagnetospirillum</taxon>
    </lineage>
</organism>
<dbReference type="CDD" id="cd03811">
    <property type="entry name" value="GT4_GT28_WabH-like"/>
    <property type="match status" value="1"/>
</dbReference>
<evidence type="ECO:0000256" key="1">
    <source>
        <dbReference type="ARBA" id="ARBA00022676"/>
    </source>
</evidence>
<dbReference type="RefSeq" id="WP_112143850.1">
    <property type="nucleotide sequence ID" value="NZ_PGTO01000005.1"/>
</dbReference>
<keyword evidence="1" id="KW-0328">Glycosyltransferase</keyword>
<comment type="caution">
    <text evidence="4">The sequence shown here is derived from an EMBL/GenBank/DDBJ whole genome shotgun (WGS) entry which is preliminary data.</text>
</comment>
<dbReference type="Gene3D" id="3.40.50.2000">
    <property type="entry name" value="Glycogen Phosphorylase B"/>
    <property type="match status" value="2"/>
</dbReference>
<evidence type="ECO:0000256" key="2">
    <source>
        <dbReference type="ARBA" id="ARBA00022679"/>
    </source>
</evidence>